<comment type="caution">
    <text evidence="2">The sequence shown here is derived from an EMBL/GenBank/DDBJ whole genome shotgun (WGS) entry which is preliminary data.</text>
</comment>
<dbReference type="Proteomes" id="UP000273105">
    <property type="component" value="Unassembled WGS sequence"/>
</dbReference>
<feature type="region of interest" description="Disordered" evidence="1">
    <location>
        <begin position="1"/>
        <end position="23"/>
    </location>
</feature>
<accession>A0ABX9U1H6</accession>
<evidence type="ECO:0000313" key="3">
    <source>
        <dbReference type="Proteomes" id="UP000273105"/>
    </source>
</evidence>
<dbReference type="EMBL" id="RCHE01000171">
    <property type="protein sequence ID" value="RLL34223.1"/>
    <property type="molecule type" value="Genomic_DNA"/>
</dbReference>
<feature type="non-terminal residue" evidence="2">
    <location>
        <position position="1"/>
    </location>
</feature>
<reference evidence="2 3" key="1">
    <citation type="submission" date="2018-09" db="EMBL/GenBank/DDBJ databases">
        <title>The draft genome of Acinetobacter sp. strains.</title>
        <authorList>
            <person name="Qin J."/>
            <person name="Feng Y."/>
            <person name="Zong Z."/>
        </authorList>
    </citation>
    <scope>NUCLEOTIDE SEQUENCE [LARGE SCALE GENOMIC DNA]</scope>
    <source>
        <strain evidence="2 3">WCHAc060001</strain>
    </source>
</reference>
<proteinExistence type="predicted"/>
<gene>
    <name evidence="2" type="ORF">D9K79_18880</name>
</gene>
<name>A0ABX9U1H6_9GAMM</name>
<evidence type="ECO:0000256" key="1">
    <source>
        <dbReference type="SAM" id="MobiDB-lite"/>
    </source>
</evidence>
<organism evidence="2 3">
    <name type="scientific">Acinetobacter cumulans</name>
    <dbReference type="NCBI Taxonomy" id="2136182"/>
    <lineage>
        <taxon>Bacteria</taxon>
        <taxon>Pseudomonadati</taxon>
        <taxon>Pseudomonadota</taxon>
        <taxon>Gammaproteobacteria</taxon>
        <taxon>Moraxellales</taxon>
        <taxon>Moraxellaceae</taxon>
        <taxon>Acinetobacter</taxon>
    </lineage>
</organism>
<sequence>YKRTRHSLKKKDALNVMPKQNKT</sequence>
<evidence type="ECO:0000313" key="2">
    <source>
        <dbReference type="EMBL" id="RLL34223.1"/>
    </source>
</evidence>
<keyword evidence="3" id="KW-1185">Reference proteome</keyword>
<protein>
    <submittedName>
        <fullName evidence="2">Helix-turn-helix domain-containing protein</fullName>
    </submittedName>
</protein>